<reference evidence="8 9" key="1">
    <citation type="submission" date="2021-07" db="EMBL/GenBank/DDBJ databases">
        <title>The Aristolochia fimbriata genome: insights into angiosperm evolution, floral development and chemical biosynthesis.</title>
        <authorList>
            <person name="Jiao Y."/>
        </authorList>
    </citation>
    <scope>NUCLEOTIDE SEQUENCE [LARGE SCALE GENOMIC DNA]</scope>
    <source>
        <strain evidence="8">IBCAS-2021</strain>
        <tissue evidence="8">Leaf</tissue>
    </source>
</reference>
<evidence type="ECO:0000256" key="4">
    <source>
        <dbReference type="ARBA" id="ARBA00023163"/>
    </source>
</evidence>
<gene>
    <name evidence="8" type="ORF">H6P81_004927</name>
</gene>
<dbReference type="EMBL" id="JAINDJ010000003">
    <property type="protein sequence ID" value="KAG9452023.1"/>
    <property type="molecule type" value="Genomic_DNA"/>
</dbReference>
<keyword evidence="4" id="KW-0804">Transcription</keyword>
<evidence type="ECO:0000256" key="3">
    <source>
        <dbReference type="ARBA" id="ARBA00023125"/>
    </source>
</evidence>
<evidence type="ECO:0000256" key="1">
    <source>
        <dbReference type="ARBA" id="ARBA00004123"/>
    </source>
</evidence>
<dbReference type="Gene3D" id="2.20.25.80">
    <property type="entry name" value="WRKY domain"/>
    <property type="match status" value="1"/>
</dbReference>
<dbReference type="GO" id="GO:0005634">
    <property type="term" value="C:nucleus"/>
    <property type="evidence" value="ECO:0007669"/>
    <property type="project" value="UniProtKB-SubCell"/>
</dbReference>
<dbReference type="GO" id="GO:0043565">
    <property type="term" value="F:sequence-specific DNA binding"/>
    <property type="evidence" value="ECO:0007669"/>
    <property type="project" value="InterPro"/>
</dbReference>
<evidence type="ECO:0000259" key="7">
    <source>
        <dbReference type="Pfam" id="PF03106"/>
    </source>
</evidence>
<dbReference type="AlphaFoldDB" id="A0AAV7ETJ3"/>
<keyword evidence="5" id="KW-0539">Nucleus</keyword>
<dbReference type="Pfam" id="PF03106">
    <property type="entry name" value="WRKY"/>
    <property type="match status" value="1"/>
</dbReference>
<evidence type="ECO:0000256" key="5">
    <source>
        <dbReference type="ARBA" id="ARBA00023242"/>
    </source>
</evidence>
<organism evidence="8 9">
    <name type="scientific">Aristolochia fimbriata</name>
    <name type="common">White veined hardy Dutchman's pipe vine</name>
    <dbReference type="NCBI Taxonomy" id="158543"/>
    <lineage>
        <taxon>Eukaryota</taxon>
        <taxon>Viridiplantae</taxon>
        <taxon>Streptophyta</taxon>
        <taxon>Embryophyta</taxon>
        <taxon>Tracheophyta</taxon>
        <taxon>Spermatophyta</taxon>
        <taxon>Magnoliopsida</taxon>
        <taxon>Magnoliidae</taxon>
        <taxon>Piperales</taxon>
        <taxon>Aristolochiaceae</taxon>
        <taxon>Aristolochia</taxon>
    </lineage>
</organism>
<sequence>MVSSGRNMVRSTSRTSAETEAISKCQNSECQVKKKVEWSGEEACTTYLKVTYEGAPHNHRPPPHPLLQIADLMANEHNLLSQFLSLASGSGL</sequence>
<keyword evidence="2" id="KW-0805">Transcription regulation</keyword>
<dbReference type="Proteomes" id="UP000825729">
    <property type="component" value="Unassembled WGS sequence"/>
</dbReference>
<dbReference type="GO" id="GO:0003700">
    <property type="term" value="F:DNA-binding transcription factor activity"/>
    <property type="evidence" value="ECO:0007669"/>
    <property type="project" value="InterPro"/>
</dbReference>
<name>A0AAV7ETJ3_ARIFI</name>
<evidence type="ECO:0000313" key="8">
    <source>
        <dbReference type="EMBL" id="KAG9452023.1"/>
    </source>
</evidence>
<feature type="region of interest" description="Disordered" evidence="6">
    <location>
        <begin position="1"/>
        <end position="24"/>
    </location>
</feature>
<proteinExistence type="predicted"/>
<dbReference type="InterPro" id="IPR036576">
    <property type="entry name" value="WRKY_dom_sf"/>
</dbReference>
<feature type="domain" description="WRKY" evidence="7">
    <location>
        <begin position="24"/>
        <end position="59"/>
    </location>
</feature>
<comment type="caution">
    <text evidence="8">The sequence shown here is derived from an EMBL/GenBank/DDBJ whole genome shotgun (WGS) entry which is preliminary data.</text>
</comment>
<comment type="subcellular location">
    <subcellularLocation>
        <location evidence="1">Nucleus</location>
    </subcellularLocation>
</comment>
<accession>A0AAV7ETJ3</accession>
<evidence type="ECO:0000313" key="9">
    <source>
        <dbReference type="Proteomes" id="UP000825729"/>
    </source>
</evidence>
<dbReference type="InterPro" id="IPR003657">
    <property type="entry name" value="WRKY_dom"/>
</dbReference>
<protein>
    <recommendedName>
        <fullName evidence="7">WRKY domain-containing protein</fullName>
    </recommendedName>
</protein>
<evidence type="ECO:0000256" key="6">
    <source>
        <dbReference type="SAM" id="MobiDB-lite"/>
    </source>
</evidence>
<keyword evidence="9" id="KW-1185">Reference proteome</keyword>
<keyword evidence="3" id="KW-0238">DNA-binding</keyword>
<evidence type="ECO:0000256" key="2">
    <source>
        <dbReference type="ARBA" id="ARBA00023015"/>
    </source>
</evidence>